<organism evidence="1 2">
    <name type="scientific">Prymnesium parvum</name>
    <name type="common">Toxic golden alga</name>
    <dbReference type="NCBI Taxonomy" id="97485"/>
    <lineage>
        <taxon>Eukaryota</taxon>
        <taxon>Haptista</taxon>
        <taxon>Haptophyta</taxon>
        <taxon>Prymnesiophyceae</taxon>
        <taxon>Prymnesiales</taxon>
        <taxon>Prymnesiaceae</taxon>
        <taxon>Prymnesium</taxon>
    </lineage>
</organism>
<keyword evidence="2" id="KW-1185">Reference proteome</keyword>
<proteinExistence type="predicted"/>
<reference evidence="1 2" key="1">
    <citation type="journal article" date="2024" name="Science">
        <title>Giant polyketide synthase enzymes in the biosynthesis of giant marine polyether toxins.</title>
        <authorList>
            <person name="Fallon T.R."/>
            <person name="Shende V.V."/>
            <person name="Wierzbicki I.H."/>
            <person name="Pendleton A.L."/>
            <person name="Watervoot N.F."/>
            <person name="Auber R.P."/>
            <person name="Gonzalez D.J."/>
            <person name="Wisecaver J.H."/>
            <person name="Moore B.S."/>
        </authorList>
    </citation>
    <scope>NUCLEOTIDE SEQUENCE [LARGE SCALE GENOMIC DNA]</scope>
    <source>
        <strain evidence="1 2">12B1</strain>
    </source>
</reference>
<sequence length="365" mass="40674">MQARLLPDLPDSLLAEIALRDMACWPHLAATSRAMHSLVLSIRLSLTATDGDALRLGALPPPTIDLIATRRLGALPNLLSLTLRSLPLTPAFFHGVPQLCPRLASLDLRGCTRLTDRCVRGLARLPRLEALDLTFCTGVSYASVVFLRRQCATLREIRRQPEWFDGQYETPWGEVHTYYADGSFDFGRSIESRGWIAQMVDHGTHLENRLVYVDVADSSELGERGSAYNGRIGVLLRQDDEGHVLVVQDSLQPEPPAYFPTLGVEATPEVGHSKRIQQRSPRTSTFSRLLVSCMRTLPLDDHASRLAPASLFEALAAFCERMSAAELPDFEQKARDSMSRRRRTCDFTQDWLCYSSDSDSSDGSE</sequence>
<dbReference type="SMART" id="SM00367">
    <property type="entry name" value="LRR_CC"/>
    <property type="match status" value="1"/>
</dbReference>
<protein>
    <recommendedName>
        <fullName evidence="3">F-box domain-containing protein</fullName>
    </recommendedName>
</protein>
<dbReference type="AlphaFoldDB" id="A0AB34IPT1"/>
<name>A0AB34IPT1_PRYPA</name>
<dbReference type="EMBL" id="JBGBPQ010000022">
    <property type="protein sequence ID" value="KAL1503123.1"/>
    <property type="molecule type" value="Genomic_DNA"/>
</dbReference>
<comment type="caution">
    <text evidence="1">The sequence shown here is derived from an EMBL/GenBank/DDBJ whole genome shotgun (WGS) entry which is preliminary data.</text>
</comment>
<dbReference type="SUPFAM" id="SSF52047">
    <property type="entry name" value="RNI-like"/>
    <property type="match status" value="1"/>
</dbReference>
<evidence type="ECO:0008006" key="3">
    <source>
        <dbReference type="Google" id="ProtNLM"/>
    </source>
</evidence>
<gene>
    <name evidence="1" type="ORF">AB1Y20_011186</name>
</gene>
<dbReference type="Gene3D" id="3.80.10.10">
    <property type="entry name" value="Ribonuclease Inhibitor"/>
    <property type="match status" value="1"/>
</dbReference>
<accession>A0AB34IPT1</accession>
<evidence type="ECO:0000313" key="2">
    <source>
        <dbReference type="Proteomes" id="UP001515480"/>
    </source>
</evidence>
<evidence type="ECO:0000313" key="1">
    <source>
        <dbReference type="EMBL" id="KAL1503123.1"/>
    </source>
</evidence>
<dbReference type="InterPro" id="IPR006553">
    <property type="entry name" value="Leu-rich_rpt_Cys-con_subtyp"/>
</dbReference>
<dbReference type="Proteomes" id="UP001515480">
    <property type="component" value="Unassembled WGS sequence"/>
</dbReference>
<dbReference type="InterPro" id="IPR032675">
    <property type="entry name" value="LRR_dom_sf"/>
</dbReference>